<evidence type="ECO:0000259" key="1">
    <source>
        <dbReference type="SMART" id="SM00256"/>
    </source>
</evidence>
<dbReference type="EMBL" id="JADBJN010000004">
    <property type="protein sequence ID" value="KAG5667120.1"/>
    <property type="molecule type" value="Genomic_DNA"/>
</dbReference>
<evidence type="ECO:0000313" key="3">
    <source>
        <dbReference type="Proteomes" id="UP001107558"/>
    </source>
</evidence>
<evidence type="ECO:0000313" key="2">
    <source>
        <dbReference type="EMBL" id="KAG5667120.1"/>
    </source>
</evidence>
<keyword evidence="3" id="KW-1185">Reference proteome</keyword>
<accession>A0A9J6BC34</accession>
<dbReference type="InterPro" id="IPR036047">
    <property type="entry name" value="F-box-like_dom_sf"/>
</dbReference>
<dbReference type="Pfam" id="PF12937">
    <property type="entry name" value="F-box-like"/>
    <property type="match status" value="1"/>
</dbReference>
<dbReference type="Proteomes" id="UP001107558">
    <property type="component" value="Chromosome 4"/>
</dbReference>
<dbReference type="CDD" id="cd09917">
    <property type="entry name" value="F-box_SF"/>
    <property type="match status" value="1"/>
</dbReference>
<reference evidence="2" key="1">
    <citation type="submission" date="2021-03" db="EMBL/GenBank/DDBJ databases">
        <title>Chromosome level genome of the anhydrobiotic midge Polypedilum vanderplanki.</title>
        <authorList>
            <person name="Yoshida Y."/>
            <person name="Kikawada T."/>
            <person name="Gusev O."/>
        </authorList>
    </citation>
    <scope>NUCLEOTIDE SEQUENCE</scope>
    <source>
        <strain evidence="2">NIAS01</strain>
        <tissue evidence="2">Whole body or cell culture</tissue>
    </source>
</reference>
<dbReference type="SUPFAM" id="SSF52047">
    <property type="entry name" value="RNI-like"/>
    <property type="match status" value="1"/>
</dbReference>
<dbReference type="SUPFAM" id="SSF81383">
    <property type="entry name" value="F-box domain"/>
    <property type="match status" value="1"/>
</dbReference>
<proteinExistence type="predicted"/>
<dbReference type="AlphaFoldDB" id="A0A9J6BC34"/>
<comment type="caution">
    <text evidence="2">The sequence shown here is derived from an EMBL/GenBank/DDBJ whole genome shotgun (WGS) entry which is preliminary data.</text>
</comment>
<protein>
    <recommendedName>
        <fullName evidence="1">F-box domain-containing protein</fullName>
    </recommendedName>
</protein>
<dbReference type="OrthoDB" id="7789130at2759"/>
<dbReference type="InterPro" id="IPR032675">
    <property type="entry name" value="LRR_dom_sf"/>
</dbReference>
<organism evidence="2 3">
    <name type="scientific">Polypedilum vanderplanki</name>
    <name type="common">Sleeping chironomid midge</name>
    <dbReference type="NCBI Taxonomy" id="319348"/>
    <lineage>
        <taxon>Eukaryota</taxon>
        <taxon>Metazoa</taxon>
        <taxon>Ecdysozoa</taxon>
        <taxon>Arthropoda</taxon>
        <taxon>Hexapoda</taxon>
        <taxon>Insecta</taxon>
        <taxon>Pterygota</taxon>
        <taxon>Neoptera</taxon>
        <taxon>Endopterygota</taxon>
        <taxon>Diptera</taxon>
        <taxon>Nematocera</taxon>
        <taxon>Chironomoidea</taxon>
        <taxon>Chironomidae</taxon>
        <taxon>Chironominae</taxon>
        <taxon>Polypedilum</taxon>
        <taxon>Polypedilum</taxon>
    </lineage>
</organism>
<gene>
    <name evidence="2" type="ORF">PVAND_015119</name>
</gene>
<feature type="domain" description="F-box" evidence="1">
    <location>
        <begin position="11"/>
        <end position="52"/>
    </location>
</feature>
<sequence length="459" mass="54353">MEVTTSITKIFTNEIFLEIFKNLSLFDLKNLTLTCKKFNQIISQSTELCSKYRVCIAGDMKQLDWLNNRKYTNFKLQYIFVQHNIFYVSRALRKYGPNVKNLVIQDSSITTEDLRDLLQLMPNVKKLQLCEIYLRTYREKIIKSSQLEYIECIGLPIYLNLFDECTKLNGLSLTGNDEITWPIAHYEEFLLRQKNLKRLKISKIETFSLIFSRQNLSENAKFRLTHFGIEEIKFSENNFENFLRFLKLHRETLEFVELSEIEIDETFEILKNLREFPKLKTLRIFQERKIVNFNSADFEPLENIQNLLIESKKVKNISKIFPNLSNLVIKKGKIHSKDLEKLKNLEKLTFINCQGIKKFQNPTVKNLTFILCSFYCFSIKDIEKLSIKSCKNVDWLLKFLQNSKNLKILEISNTKLDAKTLKKLEESQEKIDKIYMKNVEKINSTKKFLNQILSIFCIC</sequence>
<dbReference type="SMART" id="SM00256">
    <property type="entry name" value="FBOX"/>
    <property type="match status" value="1"/>
</dbReference>
<dbReference type="InterPro" id="IPR001810">
    <property type="entry name" value="F-box_dom"/>
</dbReference>
<dbReference type="Gene3D" id="3.80.10.10">
    <property type="entry name" value="Ribonuclease Inhibitor"/>
    <property type="match status" value="2"/>
</dbReference>
<name>A0A9J6BC34_POLVA</name>